<dbReference type="Gene3D" id="3.40.50.1820">
    <property type="entry name" value="alpha/beta hydrolase"/>
    <property type="match status" value="1"/>
</dbReference>
<accession>A0A383WG40</accession>
<dbReference type="SUPFAM" id="SSF53474">
    <property type="entry name" value="alpha/beta-Hydrolases"/>
    <property type="match status" value="1"/>
</dbReference>
<dbReference type="InterPro" id="IPR000073">
    <property type="entry name" value="AB_hydrolase_1"/>
</dbReference>
<dbReference type="Proteomes" id="UP000256970">
    <property type="component" value="Unassembled WGS sequence"/>
</dbReference>
<evidence type="ECO:0000313" key="5">
    <source>
        <dbReference type="Proteomes" id="UP000256970"/>
    </source>
</evidence>
<feature type="domain" description="AB hydrolase-1" evidence="3">
    <location>
        <begin position="28"/>
        <end position="269"/>
    </location>
</feature>
<keyword evidence="5" id="KW-1185">Reference proteome</keyword>
<dbReference type="AlphaFoldDB" id="A0A383WG40"/>
<name>A0A383WG40_TETOB</name>
<dbReference type="PRINTS" id="PR00111">
    <property type="entry name" value="ABHYDROLASE"/>
</dbReference>
<sequence length="308" mass="32820">MHSSSTKSVRAGGINIAVRVAGTCTKSNAVLLLHGFPDSSKLWDSQVAALAAAGYYVVVPDMPGYGQSDKPSDVSSYSLKHVCSVLCNVLDALGVQAACVVGHNWGAATAWALALQHPQRVSRLVVLSVGHPGVGASAEPRQRAHWWYMLFFTLPGAEAALTANGWALFKQVMGQGCSQQQVQQYISALSQPGALTAALNWYRANTQARHFGQTQPWPVNKQSRVACPVLGVWSSGDTALLEAQMTESAAYVAAGCWRYVRLEGVGHWIPRDAAQQLNELLLAFLREGEACVAPGQGGAAAPRQLSKL</sequence>
<dbReference type="GO" id="GO:0016787">
    <property type="term" value="F:hydrolase activity"/>
    <property type="evidence" value="ECO:0007669"/>
    <property type="project" value="UniProtKB-KW"/>
</dbReference>
<dbReference type="STRING" id="3088.A0A383WG40"/>
<keyword evidence="1" id="KW-0378">Hydrolase</keyword>
<dbReference type="PRINTS" id="PR00412">
    <property type="entry name" value="EPOXHYDRLASE"/>
</dbReference>
<organism evidence="4 5">
    <name type="scientific">Tetradesmus obliquus</name>
    <name type="common">Green alga</name>
    <name type="synonym">Acutodesmus obliquus</name>
    <dbReference type="NCBI Taxonomy" id="3088"/>
    <lineage>
        <taxon>Eukaryota</taxon>
        <taxon>Viridiplantae</taxon>
        <taxon>Chlorophyta</taxon>
        <taxon>core chlorophytes</taxon>
        <taxon>Chlorophyceae</taxon>
        <taxon>CS clade</taxon>
        <taxon>Sphaeropleales</taxon>
        <taxon>Scenedesmaceae</taxon>
        <taxon>Tetradesmus</taxon>
    </lineage>
</organism>
<dbReference type="InterPro" id="IPR000639">
    <property type="entry name" value="Epox_hydrolase-like"/>
</dbReference>
<protein>
    <recommendedName>
        <fullName evidence="3">AB hydrolase-1 domain-containing protein</fullName>
    </recommendedName>
</protein>
<evidence type="ECO:0000256" key="2">
    <source>
        <dbReference type="ARBA" id="ARBA00038334"/>
    </source>
</evidence>
<gene>
    <name evidence="4" type="ORF">BQ4739_LOCUS16563</name>
</gene>
<reference evidence="4 5" key="1">
    <citation type="submission" date="2016-10" db="EMBL/GenBank/DDBJ databases">
        <authorList>
            <person name="Cai Z."/>
        </authorList>
    </citation>
    <scope>NUCLEOTIDE SEQUENCE [LARGE SCALE GENOMIC DNA]</scope>
</reference>
<dbReference type="PANTHER" id="PTHR43329">
    <property type="entry name" value="EPOXIDE HYDROLASE"/>
    <property type="match status" value="1"/>
</dbReference>
<dbReference type="Pfam" id="PF00561">
    <property type="entry name" value="Abhydrolase_1"/>
    <property type="match status" value="1"/>
</dbReference>
<proteinExistence type="inferred from homology"/>
<evidence type="ECO:0000256" key="1">
    <source>
        <dbReference type="ARBA" id="ARBA00022801"/>
    </source>
</evidence>
<dbReference type="EMBL" id="FNXT01001250">
    <property type="protein sequence ID" value="SZX76202.1"/>
    <property type="molecule type" value="Genomic_DNA"/>
</dbReference>
<evidence type="ECO:0000313" key="4">
    <source>
        <dbReference type="EMBL" id="SZX76202.1"/>
    </source>
</evidence>
<evidence type="ECO:0000259" key="3">
    <source>
        <dbReference type="Pfam" id="PF00561"/>
    </source>
</evidence>
<dbReference type="InterPro" id="IPR029058">
    <property type="entry name" value="AB_hydrolase_fold"/>
</dbReference>
<comment type="similarity">
    <text evidence="2">Belongs to the AB hydrolase superfamily. Epoxide hydrolase family.</text>
</comment>